<name>A0AC34FT69_9BILA</name>
<accession>A0AC34FT69</accession>
<evidence type="ECO:0000313" key="2">
    <source>
        <dbReference type="WBParaSite" id="ES5_v2.g20600.t1"/>
    </source>
</evidence>
<protein>
    <submittedName>
        <fullName evidence="2">Uncharacterized protein</fullName>
    </submittedName>
</protein>
<evidence type="ECO:0000313" key="1">
    <source>
        <dbReference type="Proteomes" id="UP000887579"/>
    </source>
</evidence>
<organism evidence="1 2">
    <name type="scientific">Panagrolaimus sp. ES5</name>
    <dbReference type="NCBI Taxonomy" id="591445"/>
    <lineage>
        <taxon>Eukaryota</taxon>
        <taxon>Metazoa</taxon>
        <taxon>Ecdysozoa</taxon>
        <taxon>Nematoda</taxon>
        <taxon>Chromadorea</taxon>
        <taxon>Rhabditida</taxon>
        <taxon>Tylenchina</taxon>
        <taxon>Panagrolaimomorpha</taxon>
        <taxon>Panagrolaimoidea</taxon>
        <taxon>Panagrolaimidae</taxon>
        <taxon>Panagrolaimus</taxon>
    </lineage>
</organism>
<dbReference type="Proteomes" id="UP000887579">
    <property type="component" value="Unplaced"/>
</dbReference>
<sequence>MSENTNRKAVLENLKQAKEKMEAEMITLKIKYEKMEELAKKQMPESEEEALRANSAVNENQKIKAKLTLALSMVEYKGEKISELQNMLTKSCGQLADEQAANGKMNVRLLEYKRSYEIKKKEANELKLRETRLEKRISDYRQKIKAKENEVMELQIQREKEIIKLEEVENELRQSNSKTEILEKQKIHAEKFQKDKIADLEKQLNDITKTCGNQPIKIEKESLEISVKNVSLKNEIIECQNLINSKDQQIVTLFKELNSQGEFFAEKIVELHKDATKAKTFEVQIAQLNAEIIKLENKCDFLRKKIDNENATFVIEKSILLEKNKLQNAES</sequence>
<reference evidence="2" key="1">
    <citation type="submission" date="2022-11" db="UniProtKB">
        <authorList>
            <consortium name="WormBaseParasite"/>
        </authorList>
    </citation>
    <scope>IDENTIFICATION</scope>
</reference>
<proteinExistence type="predicted"/>
<dbReference type="WBParaSite" id="ES5_v2.g20600.t1">
    <property type="protein sequence ID" value="ES5_v2.g20600.t1"/>
    <property type="gene ID" value="ES5_v2.g20600"/>
</dbReference>